<evidence type="ECO:0000313" key="9">
    <source>
        <dbReference type="EMBL" id="KYH13560.1"/>
    </source>
</evidence>
<dbReference type="PANTHER" id="PTHR21708:SF26">
    <property type="entry name" value="2-DEHYDROPANTOATE 2-REDUCTASE"/>
    <property type="match status" value="1"/>
</dbReference>
<keyword evidence="11" id="KW-1185">Reference proteome</keyword>
<organism evidence="9 10">
    <name type="scientific">Staphylococcus kloosii</name>
    <dbReference type="NCBI Taxonomy" id="29384"/>
    <lineage>
        <taxon>Bacteria</taxon>
        <taxon>Bacillati</taxon>
        <taxon>Bacillota</taxon>
        <taxon>Bacilli</taxon>
        <taxon>Bacillales</taxon>
        <taxon>Staphylococcaceae</taxon>
        <taxon>Staphylococcus</taxon>
    </lineage>
</organism>
<evidence type="ECO:0000256" key="2">
    <source>
        <dbReference type="ARBA" id="ARBA00022857"/>
    </source>
</evidence>
<dbReference type="GO" id="GO:0005737">
    <property type="term" value="C:cytoplasm"/>
    <property type="evidence" value="ECO:0007669"/>
    <property type="project" value="TreeGrafter"/>
</dbReference>
<dbReference type="AlphaFoldDB" id="A0A151A318"/>
<dbReference type="InterPro" id="IPR013328">
    <property type="entry name" value="6PGD_dom2"/>
</dbReference>
<comment type="catalytic activity">
    <reaction evidence="4">
        <text>6-phospho-D-gluconate + NADP(+) = D-ribulose 5-phosphate + CO2 + NADPH</text>
        <dbReference type="Rhea" id="RHEA:10116"/>
        <dbReference type="ChEBI" id="CHEBI:16526"/>
        <dbReference type="ChEBI" id="CHEBI:57783"/>
        <dbReference type="ChEBI" id="CHEBI:58121"/>
        <dbReference type="ChEBI" id="CHEBI:58349"/>
        <dbReference type="ChEBI" id="CHEBI:58759"/>
        <dbReference type="EC" id="1.1.1.44"/>
    </reaction>
</comment>
<dbReference type="InterPro" id="IPR036291">
    <property type="entry name" value="NAD(P)-bd_dom_sf"/>
</dbReference>
<proteinExistence type="inferred from homology"/>
<accession>A0A2T4REE0</accession>
<evidence type="ECO:0000256" key="1">
    <source>
        <dbReference type="ARBA" id="ARBA00007870"/>
    </source>
</evidence>
<dbReference type="GeneID" id="69904336"/>
<keyword evidence="2 5" id="KW-0521">NADP</keyword>
<protein>
    <recommendedName>
        <fullName evidence="5">2-dehydropantoate 2-reductase</fullName>
        <ecNumber evidence="5">1.1.1.169</ecNumber>
    </recommendedName>
    <alternativeName>
        <fullName evidence="5">Ketopantoate reductase</fullName>
    </alternativeName>
</protein>
<dbReference type="InterPro" id="IPR013752">
    <property type="entry name" value="KPA_reductase"/>
</dbReference>
<dbReference type="KEGG" id="skl:C7J89_03215"/>
<evidence type="ECO:0000313" key="10">
    <source>
        <dbReference type="Proteomes" id="UP000075418"/>
    </source>
</evidence>
<dbReference type="SUPFAM" id="SSF51735">
    <property type="entry name" value="NAD(P)-binding Rossmann-fold domains"/>
    <property type="match status" value="1"/>
</dbReference>
<dbReference type="FunFam" id="3.40.50.720:FF:000307">
    <property type="entry name" value="2-dehydropantoate 2-reductase"/>
    <property type="match status" value="1"/>
</dbReference>
<dbReference type="Gene3D" id="3.40.50.720">
    <property type="entry name" value="NAD(P)-binding Rossmann-like Domain"/>
    <property type="match status" value="1"/>
</dbReference>
<dbReference type="GO" id="GO:0004616">
    <property type="term" value="F:phosphogluconate dehydrogenase (decarboxylating) activity"/>
    <property type="evidence" value="ECO:0007669"/>
    <property type="project" value="UniProtKB-EC"/>
</dbReference>
<dbReference type="InterPro" id="IPR008927">
    <property type="entry name" value="6-PGluconate_DH-like_C_sf"/>
</dbReference>
<feature type="domain" description="Ketopantoate reductase C-terminal" evidence="7">
    <location>
        <begin position="177"/>
        <end position="300"/>
    </location>
</feature>
<reference evidence="8 11" key="2">
    <citation type="submission" date="2019-07" db="EMBL/GenBank/DDBJ databases">
        <title>Whole genome shotgun sequence of Staphylococcus kloosii NBRC 109624.</title>
        <authorList>
            <person name="Hosoyama A."/>
            <person name="Uohara A."/>
            <person name="Ohji S."/>
            <person name="Ichikawa N."/>
        </authorList>
    </citation>
    <scope>NUCLEOTIDE SEQUENCE [LARGE SCALE GENOMIC DNA]</scope>
    <source>
        <strain evidence="8 11">NBRC 109624</strain>
    </source>
</reference>
<dbReference type="Pfam" id="PF08546">
    <property type="entry name" value="ApbA_C"/>
    <property type="match status" value="1"/>
</dbReference>
<dbReference type="Pfam" id="PF02558">
    <property type="entry name" value="ApbA"/>
    <property type="match status" value="1"/>
</dbReference>
<dbReference type="EMBL" id="LUGM01000002">
    <property type="protein sequence ID" value="KYH13560.1"/>
    <property type="molecule type" value="Genomic_DNA"/>
</dbReference>
<name>A0A151A318_9STAP</name>
<comment type="function">
    <text evidence="5">Catalyzes the NADPH-dependent reduction of ketopantoate into pantoic acid.</text>
</comment>
<dbReference type="NCBIfam" id="TIGR00745">
    <property type="entry name" value="apbA_panE"/>
    <property type="match status" value="1"/>
</dbReference>
<dbReference type="NCBIfam" id="NF005094">
    <property type="entry name" value="PRK06522.2-5"/>
    <property type="match status" value="1"/>
</dbReference>
<comment type="similarity">
    <text evidence="1 5">Belongs to the ketopantoate reductase family.</text>
</comment>
<dbReference type="PANTHER" id="PTHR21708">
    <property type="entry name" value="PROBABLE 2-DEHYDROPANTOATE 2-REDUCTASE"/>
    <property type="match status" value="1"/>
</dbReference>
<evidence type="ECO:0000313" key="11">
    <source>
        <dbReference type="Proteomes" id="UP000321040"/>
    </source>
</evidence>
<dbReference type="Proteomes" id="UP000075418">
    <property type="component" value="Unassembled WGS sequence"/>
</dbReference>
<dbReference type="GO" id="GO:0008677">
    <property type="term" value="F:2-dehydropantoate 2-reductase activity"/>
    <property type="evidence" value="ECO:0007669"/>
    <property type="project" value="UniProtKB-EC"/>
</dbReference>
<evidence type="ECO:0000259" key="7">
    <source>
        <dbReference type="Pfam" id="PF08546"/>
    </source>
</evidence>
<dbReference type="OrthoDB" id="9793586at2"/>
<gene>
    <name evidence="9" type="ORF">A0131_01880</name>
    <name evidence="8" type="ORF">SKL01_09490</name>
</gene>
<dbReference type="EC" id="1.1.1.169" evidence="5"/>
<dbReference type="Gene3D" id="1.10.1040.10">
    <property type="entry name" value="N-(1-d-carboxylethyl)-l-norvaline Dehydrogenase, domain 2"/>
    <property type="match status" value="1"/>
</dbReference>
<dbReference type="RefSeq" id="WP_061853791.1">
    <property type="nucleotide sequence ID" value="NZ_BKAQ01000007.1"/>
</dbReference>
<keyword evidence="5" id="KW-0566">Pantothenate biosynthesis</keyword>
<dbReference type="SUPFAM" id="SSF48179">
    <property type="entry name" value="6-phosphogluconate dehydrogenase C-terminal domain-like"/>
    <property type="match status" value="1"/>
</dbReference>
<dbReference type="Proteomes" id="UP000321040">
    <property type="component" value="Unassembled WGS sequence"/>
</dbReference>
<feature type="domain" description="Ketopantoate reductase N-terminal" evidence="6">
    <location>
        <begin position="3"/>
        <end position="151"/>
    </location>
</feature>
<accession>A0A151A318</accession>
<evidence type="ECO:0000256" key="4">
    <source>
        <dbReference type="ARBA" id="ARBA00048640"/>
    </source>
</evidence>
<comment type="caution">
    <text evidence="9">The sequence shown here is derived from an EMBL/GenBank/DDBJ whole genome shotgun (WGS) entry which is preliminary data.</text>
</comment>
<comment type="catalytic activity">
    <reaction evidence="5">
        <text>(R)-pantoate + NADP(+) = 2-dehydropantoate + NADPH + H(+)</text>
        <dbReference type="Rhea" id="RHEA:16233"/>
        <dbReference type="ChEBI" id="CHEBI:11561"/>
        <dbReference type="ChEBI" id="CHEBI:15378"/>
        <dbReference type="ChEBI" id="CHEBI:15980"/>
        <dbReference type="ChEBI" id="CHEBI:57783"/>
        <dbReference type="ChEBI" id="CHEBI:58349"/>
        <dbReference type="EC" id="1.1.1.169"/>
    </reaction>
</comment>
<dbReference type="UniPathway" id="UPA00028">
    <property type="reaction ID" value="UER00004"/>
</dbReference>
<reference evidence="9 10" key="1">
    <citation type="submission" date="2016-02" db="EMBL/GenBank/DDBJ databases">
        <title>Draft genome sequence of hydrocarbon degrading Staphylococcus saprophyticus Strain CNV2, isolated from crude-oil contaminated soil from Noonmati Oil Refinery, Guwahati, Assam, India.</title>
        <authorList>
            <person name="Mukherjee A."/>
            <person name="Chettri B."/>
            <person name="Langpoklakpam J."/>
            <person name="Singh A.K."/>
            <person name="Chattopadhyay D.J."/>
        </authorList>
    </citation>
    <scope>NUCLEOTIDE SEQUENCE [LARGE SCALE GENOMIC DNA]</scope>
    <source>
        <strain evidence="9 10">CNV2</strain>
    </source>
</reference>
<dbReference type="InterPro" id="IPR051402">
    <property type="entry name" value="KPR-Related"/>
</dbReference>
<comment type="pathway">
    <text evidence="5">Cofactor biosynthesis; (R)-pantothenate biosynthesis; (R)-pantoate from 3-methyl-2-oxobutanoate: step 2/2.</text>
</comment>
<dbReference type="GO" id="GO:0015940">
    <property type="term" value="P:pantothenate biosynthetic process"/>
    <property type="evidence" value="ECO:0007669"/>
    <property type="project" value="UniProtKB-UniPathway"/>
</dbReference>
<sequence>MRILVLGAGGIGGYFGGRLAESGKDVTFLVRDKRKASLKENGLVINSVNGNYVFSPKLITKEENAEPYDVVLLSTKAYHLDNAIEDLRPFIGEQTVIIPLLNGIAHVAKLQQAFGEDKVFGGLCIIETTLDSQGEVNHTSDFDQLIFGELNGEETERAKKIESALSGTRAKIILSDNINKDMWHKYLMITVMSSVTTLMHAPIGPIRDSEGGKAYIEDMYNEVAQIMRVHQAPISNNIVNNYMKSLDNLSYHFKTSMQRDMEKGLNIEGHHIQGYMLNLAHQYNFEAPLLRSAYQHLNVYNEMLN</sequence>
<evidence type="ECO:0000256" key="3">
    <source>
        <dbReference type="ARBA" id="ARBA00023002"/>
    </source>
</evidence>
<dbReference type="FunFam" id="1.10.1040.10:FF:000017">
    <property type="entry name" value="2-dehydropantoate 2-reductase"/>
    <property type="match status" value="1"/>
</dbReference>
<keyword evidence="3 5" id="KW-0560">Oxidoreductase</keyword>
<dbReference type="InterPro" id="IPR013332">
    <property type="entry name" value="KPR_N"/>
</dbReference>
<dbReference type="InterPro" id="IPR003710">
    <property type="entry name" value="ApbA"/>
</dbReference>
<evidence type="ECO:0000259" key="6">
    <source>
        <dbReference type="Pfam" id="PF02558"/>
    </source>
</evidence>
<evidence type="ECO:0000313" key="8">
    <source>
        <dbReference type="EMBL" id="GEP81771.1"/>
    </source>
</evidence>
<evidence type="ECO:0000256" key="5">
    <source>
        <dbReference type="RuleBase" id="RU362068"/>
    </source>
</evidence>
<dbReference type="EMBL" id="BKAQ01000007">
    <property type="protein sequence ID" value="GEP81771.1"/>
    <property type="molecule type" value="Genomic_DNA"/>
</dbReference>